<gene>
    <name evidence="2" type="ORF">AVDCRST_MAG25-64</name>
</gene>
<dbReference type="Pfam" id="PF03551">
    <property type="entry name" value="PadR"/>
    <property type="match status" value="1"/>
</dbReference>
<feature type="domain" description="Transcription regulator PadR N-terminal" evidence="1">
    <location>
        <begin position="46"/>
        <end position="118"/>
    </location>
</feature>
<dbReference type="InterPro" id="IPR052509">
    <property type="entry name" value="Metal_resp_DNA-bind_regulator"/>
</dbReference>
<evidence type="ECO:0000259" key="1">
    <source>
        <dbReference type="Pfam" id="PF03551"/>
    </source>
</evidence>
<dbReference type="AlphaFoldDB" id="A0A6J4R4L7"/>
<dbReference type="Gene3D" id="1.10.10.10">
    <property type="entry name" value="Winged helix-like DNA-binding domain superfamily/Winged helix DNA-binding domain"/>
    <property type="match status" value="1"/>
</dbReference>
<name>A0A6J4R4L7_9ACTN</name>
<protein>
    <submittedName>
        <fullName evidence="2">Transcriptional regulator, PadR family</fullName>
    </submittedName>
</protein>
<reference evidence="2" key="1">
    <citation type="submission" date="2020-02" db="EMBL/GenBank/DDBJ databases">
        <authorList>
            <person name="Meier V. D."/>
        </authorList>
    </citation>
    <scope>NUCLEOTIDE SEQUENCE</scope>
    <source>
        <strain evidence="2">AVDCRST_MAG25</strain>
    </source>
</reference>
<dbReference type="PANTHER" id="PTHR33169:SF14">
    <property type="entry name" value="TRANSCRIPTIONAL REGULATOR RV3488"/>
    <property type="match status" value="1"/>
</dbReference>
<organism evidence="2">
    <name type="scientific">uncultured Rubrobacteraceae bacterium</name>
    <dbReference type="NCBI Taxonomy" id="349277"/>
    <lineage>
        <taxon>Bacteria</taxon>
        <taxon>Bacillati</taxon>
        <taxon>Actinomycetota</taxon>
        <taxon>Rubrobacteria</taxon>
        <taxon>Rubrobacterales</taxon>
        <taxon>Rubrobacteraceae</taxon>
        <taxon>environmental samples</taxon>
    </lineage>
</organism>
<dbReference type="EMBL" id="CADCVI010000005">
    <property type="protein sequence ID" value="CAA9455451.1"/>
    <property type="molecule type" value="Genomic_DNA"/>
</dbReference>
<accession>A0A6J4R4L7</accession>
<dbReference type="InterPro" id="IPR036388">
    <property type="entry name" value="WH-like_DNA-bd_sf"/>
</dbReference>
<dbReference type="SUPFAM" id="SSF46785">
    <property type="entry name" value="Winged helix' DNA-binding domain"/>
    <property type="match status" value="1"/>
</dbReference>
<evidence type="ECO:0000313" key="2">
    <source>
        <dbReference type="EMBL" id="CAA9455451.1"/>
    </source>
</evidence>
<proteinExistence type="predicted"/>
<sequence length="147" mass="16521">MLDSGAVREEGSHFSLANRVGEARAATPKDVFLSEVKSRSVFPLLVLHLVREKPEYGNSIIRGVREITGGVMSVSPNTIYPLLRRLEEKGYVAGEWEKPETRSRRFYTITSAGEEKYAEIKDRFEGHLLRVKGAVEAIHGEIYGQDD</sequence>
<dbReference type="InterPro" id="IPR036390">
    <property type="entry name" value="WH_DNA-bd_sf"/>
</dbReference>
<dbReference type="PANTHER" id="PTHR33169">
    <property type="entry name" value="PADR-FAMILY TRANSCRIPTIONAL REGULATOR"/>
    <property type="match status" value="1"/>
</dbReference>
<dbReference type="InterPro" id="IPR005149">
    <property type="entry name" value="Tscrpt_reg_PadR_N"/>
</dbReference>